<name>A0A4R1NEK6_9GAMM</name>
<dbReference type="InterPro" id="IPR013783">
    <property type="entry name" value="Ig-like_fold"/>
</dbReference>
<organism evidence="1 2">
    <name type="scientific">Sodalis ligni</name>
    <dbReference type="NCBI Taxonomy" id="2697027"/>
    <lineage>
        <taxon>Bacteria</taxon>
        <taxon>Pseudomonadati</taxon>
        <taxon>Pseudomonadota</taxon>
        <taxon>Gammaproteobacteria</taxon>
        <taxon>Enterobacterales</taxon>
        <taxon>Bruguierivoracaceae</taxon>
        <taxon>Sodalis</taxon>
    </lineage>
</organism>
<dbReference type="Proteomes" id="UP000294555">
    <property type="component" value="Unassembled WGS sequence"/>
</dbReference>
<protein>
    <recommendedName>
        <fullName evidence="3">Big-1 domain-containing protein</fullName>
    </recommendedName>
</protein>
<dbReference type="RefSeq" id="WP_132925086.1">
    <property type="nucleotide sequence ID" value="NZ_SJOI01000001.1"/>
</dbReference>
<comment type="caution">
    <text evidence="1">The sequence shown here is derived from an EMBL/GenBank/DDBJ whole genome shotgun (WGS) entry which is preliminary data.</text>
</comment>
<evidence type="ECO:0000313" key="1">
    <source>
        <dbReference type="EMBL" id="TCL06025.1"/>
    </source>
</evidence>
<dbReference type="SUPFAM" id="SSF49373">
    <property type="entry name" value="Invasin/intimin cell-adhesion fragments"/>
    <property type="match status" value="2"/>
</dbReference>
<proteinExistence type="predicted"/>
<dbReference type="AlphaFoldDB" id="A0A4R1NEK6"/>
<evidence type="ECO:0008006" key="3">
    <source>
        <dbReference type="Google" id="ProtNLM"/>
    </source>
</evidence>
<dbReference type="EMBL" id="SJOI01000001">
    <property type="protein sequence ID" value="TCL06025.1"/>
    <property type="molecule type" value="Genomic_DNA"/>
</dbReference>
<sequence length="477" mass="51321">MALQPPTLPQLTNNTITTAKISADGGIIVDIPSYGNLRINDTVRIYFNGSLVITYDIVNIGDLPHQFLIPGRYAVIGSNIMQYTATDRLGNTSPSDPASFTVVQSASVSGYVLNSQVIQDDANADGTDRNQIIYILSSMTGQQVSGQFITFAHYDSGGVGLSDPFVRTNDAGISSLFVTSSISEPVLIVATLITDNTVTNSQVLNFVEAPISYSLSATPQVNNQPANGQATNLVVAKLVNSATQAGIGSRVLQVYVGGAATYPNTVTTNQFGEARIYISTINPGSMNVIISLQSDYNVQTNVDINFVPSYPITFPSYEVWVGEYVPVSTLFGPIYFQQGHVYEVSLSRTYNYIWDCGVNYAHIYSGAGTVCASGRPTDFLFLGDGFSYLKPLKTGSGVDFYSRYAPYYNAANSGYTFVTVVDHGPTDSIFSIPAILGKQENLLLEHSNNAESPNSIGNVTPETACNPADDYPCHTRV</sequence>
<dbReference type="OrthoDB" id="6891193at2"/>
<gene>
    <name evidence="1" type="ORF">EZJ58_4249</name>
</gene>
<accession>A0A4R1NEK6</accession>
<reference evidence="1 2" key="1">
    <citation type="submission" date="2019-02" db="EMBL/GenBank/DDBJ databases">
        <title>Investigation of anaerobic lignin degradation for improved lignocellulosic biofuels.</title>
        <authorList>
            <person name="Deangelis K."/>
        </authorList>
    </citation>
    <scope>NUCLEOTIDE SEQUENCE [LARGE SCALE GENOMIC DNA]</scope>
    <source>
        <strain evidence="1 2">159R</strain>
    </source>
</reference>
<keyword evidence="2" id="KW-1185">Reference proteome</keyword>
<evidence type="ECO:0000313" key="2">
    <source>
        <dbReference type="Proteomes" id="UP000294555"/>
    </source>
</evidence>
<dbReference type="Gene3D" id="2.60.40.10">
    <property type="entry name" value="Immunoglobulins"/>
    <property type="match status" value="1"/>
</dbReference>
<dbReference type="InterPro" id="IPR008964">
    <property type="entry name" value="Invasin/intimin_cell_adhesion"/>
</dbReference>